<keyword evidence="7" id="KW-1185">Reference proteome</keyword>
<evidence type="ECO:0000259" key="5">
    <source>
        <dbReference type="SMART" id="SM00822"/>
    </source>
</evidence>
<dbReference type="CDD" id="cd05233">
    <property type="entry name" value="SDR_c"/>
    <property type="match status" value="1"/>
</dbReference>
<accession>A0A0B4XL07</accession>
<dbReference type="Proteomes" id="UP000006764">
    <property type="component" value="Chromosome"/>
</dbReference>
<sequence length="363" mass="40554">MTGSTIALIDHCARPLMQNDSGVCRPLAYRQAKQLIRQEDSVARFRLPNLLPYATEMAGSLARNLDARLFPGYHLRQRLQGRTVLVTGASTGIGEALAHRLARAGAHVLLSARSTEKLENVVSLIEQHGGRATAYPCDIANPEDCERMAAEVLAEHPRIDILVNNAGRSIRRPVMHSLNRFHDFERTMQLNYFGAIRLTMALLPRMVEQGGAQVINVSTLGMQTIPARFSAYLASKGALEMWTQAAANELGHRRIRFTLVNFPLVRTPMIAPTEIYRYTPAISPEQAVDQICRAIITRQKRVASPFAYFAQTAHAVLPTLSEAMVNLAYQVTPESAAARGKVLPPPQDYRDNVRPLRRRRRRF</sequence>
<dbReference type="SUPFAM" id="SSF51735">
    <property type="entry name" value="NAD(P)-binding Rossmann-fold domains"/>
    <property type="match status" value="1"/>
</dbReference>
<dbReference type="InterPro" id="IPR036291">
    <property type="entry name" value="NAD(P)-bd_dom_sf"/>
</dbReference>
<dbReference type="KEGG" id="apac:S7S_03050"/>
<comment type="similarity">
    <text evidence="1 3">Belongs to the short-chain dehydrogenases/reductases (SDR) family.</text>
</comment>
<evidence type="ECO:0000256" key="2">
    <source>
        <dbReference type="ARBA" id="ARBA00023002"/>
    </source>
</evidence>
<dbReference type="PANTHER" id="PTHR44196:SF1">
    <property type="entry name" value="DEHYDROGENASE_REDUCTASE SDR FAMILY MEMBER 7B"/>
    <property type="match status" value="1"/>
</dbReference>
<feature type="region of interest" description="Disordered" evidence="4">
    <location>
        <begin position="338"/>
        <end position="363"/>
    </location>
</feature>
<reference evidence="6 7" key="1">
    <citation type="journal article" date="2012" name="J. Bacteriol.">
        <title>Genome sequence of an alkane-degrading bacterium, Alcanivorax pacificus type strain W11-5, isolated from deep sea sediment.</title>
        <authorList>
            <person name="Lai Q."/>
            <person name="Shao Z."/>
        </authorList>
    </citation>
    <scope>NUCLEOTIDE SEQUENCE [LARGE SCALE GENOMIC DNA]</scope>
    <source>
        <strain evidence="6 7">W11-5</strain>
    </source>
</reference>
<evidence type="ECO:0000256" key="1">
    <source>
        <dbReference type="ARBA" id="ARBA00006484"/>
    </source>
</evidence>
<dbReference type="PRINTS" id="PR00080">
    <property type="entry name" value="SDRFAMILY"/>
</dbReference>
<dbReference type="EMBL" id="CP004387">
    <property type="protein sequence ID" value="AJD47032.1"/>
    <property type="molecule type" value="Genomic_DNA"/>
</dbReference>
<dbReference type="InterPro" id="IPR057326">
    <property type="entry name" value="KR_dom"/>
</dbReference>
<dbReference type="Pfam" id="PF00106">
    <property type="entry name" value="adh_short"/>
    <property type="match status" value="1"/>
</dbReference>
<dbReference type="PANTHER" id="PTHR44196">
    <property type="entry name" value="DEHYDROGENASE/REDUCTASE SDR FAMILY MEMBER 7B"/>
    <property type="match status" value="1"/>
</dbReference>
<gene>
    <name evidence="6" type="ORF">S7S_03050</name>
</gene>
<dbReference type="STRING" id="391936.S7S_03050"/>
<protein>
    <submittedName>
        <fullName evidence="6">Short chain dehydrogenase</fullName>
    </submittedName>
</protein>
<dbReference type="HOGENOM" id="CLU_010194_2_1_6"/>
<dbReference type="AlphaFoldDB" id="A0A0B4XL07"/>
<evidence type="ECO:0000256" key="4">
    <source>
        <dbReference type="SAM" id="MobiDB-lite"/>
    </source>
</evidence>
<keyword evidence="2" id="KW-0560">Oxidoreductase</keyword>
<name>A0A0B4XL07_9GAMM</name>
<evidence type="ECO:0000313" key="7">
    <source>
        <dbReference type="Proteomes" id="UP000006764"/>
    </source>
</evidence>
<proteinExistence type="inferred from homology"/>
<feature type="domain" description="Ketoreductase" evidence="5">
    <location>
        <begin position="82"/>
        <end position="268"/>
    </location>
</feature>
<dbReference type="SMART" id="SM00822">
    <property type="entry name" value="PKS_KR"/>
    <property type="match status" value="1"/>
</dbReference>
<dbReference type="Gene3D" id="3.40.50.720">
    <property type="entry name" value="NAD(P)-binding Rossmann-like Domain"/>
    <property type="match status" value="1"/>
</dbReference>
<dbReference type="InterPro" id="IPR002347">
    <property type="entry name" value="SDR_fam"/>
</dbReference>
<dbReference type="GO" id="GO:0016491">
    <property type="term" value="F:oxidoreductase activity"/>
    <property type="evidence" value="ECO:0007669"/>
    <property type="project" value="UniProtKB-KW"/>
</dbReference>
<dbReference type="GO" id="GO:0016020">
    <property type="term" value="C:membrane"/>
    <property type="evidence" value="ECO:0007669"/>
    <property type="project" value="TreeGrafter"/>
</dbReference>
<evidence type="ECO:0000256" key="3">
    <source>
        <dbReference type="RuleBase" id="RU000363"/>
    </source>
</evidence>
<organism evidence="6 7">
    <name type="scientific">Isoalcanivorax pacificus W11-5</name>
    <dbReference type="NCBI Taxonomy" id="391936"/>
    <lineage>
        <taxon>Bacteria</taxon>
        <taxon>Pseudomonadati</taxon>
        <taxon>Pseudomonadota</taxon>
        <taxon>Gammaproteobacteria</taxon>
        <taxon>Oceanospirillales</taxon>
        <taxon>Alcanivoracaceae</taxon>
        <taxon>Isoalcanivorax</taxon>
    </lineage>
</organism>
<dbReference type="PRINTS" id="PR00081">
    <property type="entry name" value="GDHRDH"/>
</dbReference>
<evidence type="ECO:0000313" key="6">
    <source>
        <dbReference type="EMBL" id="AJD47032.1"/>
    </source>
</evidence>